<dbReference type="SUPFAM" id="SSF51735">
    <property type="entry name" value="NAD(P)-binding Rossmann-fold domains"/>
    <property type="match status" value="2"/>
</dbReference>
<feature type="domain" description="Ketoreductase" evidence="7">
    <location>
        <begin position="409"/>
        <end position="574"/>
    </location>
</feature>
<dbReference type="Proteomes" id="UP000007129">
    <property type="component" value="Unassembled WGS sequence"/>
</dbReference>
<reference evidence="9 10" key="1">
    <citation type="journal article" date="2012" name="BMC Genomics">
        <title>Tools to kill: Genome of one of the most destructive plant pathogenic fungi Macrophomina phaseolina.</title>
        <authorList>
            <person name="Islam M.S."/>
            <person name="Haque M.S."/>
            <person name="Islam M.M."/>
            <person name="Emdad E.M."/>
            <person name="Halim A."/>
            <person name="Hossen Q.M.M."/>
            <person name="Hossain M.Z."/>
            <person name="Ahmed B."/>
            <person name="Rahim S."/>
            <person name="Rahman M.S."/>
            <person name="Alam M.M."/>
            <person name="Hou S."/>
            <person name="Wan X."/>
            <person name="Saito J.A."/>
            <person name="Alam M."/>
        </authorList>
    </citation>
    <scope>NUCLEOTIDE SEQUENCE [LARGE SCALE GENOMIC DNA]</scope>
    <source>
        <strain evidence="9 10">MS6</strain>
    </source>
</reference>
<dbReference type="FunFam" id="3.40.50.720:FF:000209">
    <property type="entry name" value="Polyketide synthase Pks12"/>
    <property type="match status" value="1"/>
</dbReference>
<gene>
    <name evidence="9" type="ORF">MPH_07549</name>
</gene>
<dbReference type="VEuPathDB" id="FungiDB:MPH_07549"/>
<feature type="compositionally biased region" description="Basic residues" evidence="6">
    <location>
        <begin position="583"/>
        <end position="599"/>
    </location>
</feature>
<dbReference type="PANTHER" id="PTHR43775:SF29">
    <property type="entry name" value="ASPERFURANONE POLYKETIDE SYNTHASE AFOG-RELATED"/>
    <property type="match status" value="1"/>
</dbReference>
<dbReference type="GO" id="GO:0016491">
    <property type="term" value="F:oxidoreductase activity"/>
    <property type="evidence" value="ECO:0007669"/>
    <property type="project" value="UniProtKB-KW"/>
</dbReference>
<keyword evidence="2" id="KW-0597">Phosphoprotein</keyword>
<name>K2SEC5_MACPH</name>
<dbReference type="InterPro" id="IPR036291">
    <property type="entry name" value="NAD(P)-bd_dom_sf"/>
</dbReference>
<dbReference type="Gene3D" id="3.40.50.720">
    <property type="entry name" value="NAD(P)-binding Rossmann-like Domain"/>
    <property type="match status" value="1"/>
</dbReference>
<feature type="domain" description="Enoyl reductase (ER)" evidence="8">
    <location>
        <begin position="71"/>
        <end position="385"/>
    </location>
</feature>
<dbReference type="Pfam" id="PF08659">
    <property type="entry name" value="KR"/>
    <property type="match status" value="1"/>
</dbReference>
<dbReference type="EMBL" id="AHHD01000323">
    <property type="protein sequence ID" value="EKG15215.1"/>
    <property type="molecule type" value="Genomic_DNA"/>
</dbReference>
<dbReference type="Pfam" id="PF08240">
    <property type="entry name" value="ADH_N"/>
    <property type="match status" value="1"/>
</dbReference>
<evidence type="ECO:0000256" key="6">
    <source>
        <dbReference type="SAM" id="MobiDB-lite"/>
    </source>
</evidence>
<dbReference type="HOGENOM" id="CLU_407131_0_0_1"/>
<dbReference type="SMART" id="SM00829">
    <property type="entry name" value="PKS_ER"/>
    <property type="match status" value="1"/>
</dbReference>
<comment type="caution">
    <text evidence="9">The sequence shown here is derived from an EMBL/GenBank/DDBJ whole genome shotgun (WGS) entry which is preliminary data.</text>
</comment>
<dbReference type="InterPro" id="IPR013968">
    <property type="entry name" value="PKS_KR"/>
</dbReference>
<dbReference type="PANTHER" id="PTHR43775">
    <property type="entry name" value="FATTY ACID SYNTHASE"/>
    <property type="match status" value="1"/>
</dbReference>
<evidence type="ECO:0000256" key="3">
    <source>
        <dbReference type="ARBA" id="ARBA00022679"/>
    </source>
</evidence>
<feature type="compositionally biased region" description="Low complexity" evidence="6">
    <location>
        <begin position="600"/>
        <end position="611"/>
    </location>
</feature>
<dbReference type="SMART" id="SM00822">
    <property type="entry name" value="PKS_KR"/>
    <property type="match status" value="1"/>
</dbReference>
<dbReference type="InterPro" id="IPR013154">
    <property type="entry name" value="ADH-like_N"/>
</dbReference>
<dbReference type="InterPro" id="IPR020843">
    <property type="entry name" value="ER"/>
</dbReference>
<evidence type="ECO:0000256" key="4">
    <source>
        <dbReference type="ARBA" id="ARBA00023002"/>
    </source>
</evidence>
<feature type="compositionally biased region" description="Polar residues" evidence="6">
    <location>
        <begin position="656"/>
        <end position="666"/>
    </location>
</feature>
<dbReference type="SUPFAM" id="SSF50129">
    <property type="entry name" value="GroES-like"/>
    <property type="match status" value="1"/>
</dbReference>
<dbReference type="InterPro" id="IPR057326">
    <property type="entry name" value="KR_dom"/>
</dbReference>
<organism evidence="9 10">
    <name type="scientific">Macrophomina phaseolina (strain MS6)</name>
    <name type="common">Charcoal rot fungus</name>
    <dbReference type="NCBI Taxonomy" id="1126212"/>
    <lineage>
        <taxon>Eukaryota</taxon>
        <taxon>Fungi</taxon>
        <taxon>Dikarya</taxon>
        <taxon>Ascomycota</taxon>
        <taxon>Pezizomycotina</taxon>
        <taxon>Dothideomycetes</taxon>
        <taxon>Dothideomycetes incertae sedis</taxon>
        <taxon>Botryosphaeriales</taxon>
        <taxon>Botryosphaeriaceae</taxon>
        <taxon>Macrophomina</taxon>
    </lineage>
</organism>
<protein>
    <submittedName>
        <fullName evidence="9">Beta-ketoacyl synthase</fullName>
    </submittedName>
</protein>
<evidence type="ECO:0000313" key="9">
    <source>
        <dbReference type="EMBL" id="EKG15215.1"/>
    </source>
</evidence>
<dbReference type="eggNOG" id="KOG1202">
    <property type="taxonomic scope" value="Eukaryota"/>
</dbReference>
<feature type="compositionally biased region" description="Low complexity" evidence="6">
    <location>
        <begin position="619"/>
        <end position="651"/>
    </location>
</feature>
<dbReference type="Gene3D" id="3.90.180.10">
    <property type="entry name" value="Medium-chain alcohol dehydrogenases, catalytic domain"/>
    <property type="match status" value="1"/>
</dbReference>
<evidence type="ECO:0000256" key="5">
    <source>
        <dbReference type="ARBA" id="ARBA00023268"/>
    </source>
</evidence>
<evidence type="ECO:0000256" key="1">
    <source>
        <dbReference type="ARBA" id="ARBA00022450"/>
    </source>
</evidence>
<evidence type="ECO:0000256" key="2">
    <source>
        <dbReference type="ARBA" id="ARBA00022553"/>
    </source>
</evidence>
<dbReference type="PROSITE" id="PS00059">
    <property type="entry name" value="ADH_ZINC"/>
    <property type="match status" value="1"/>
</dbReference>
<dbReference type="InterPro" id="IPR050091">
    <property type="entry name" value="PKS_NRPS_Biosynth_Enz"/>
</dbReference>
<dbReference type="OrthoDB" id="329835at2759"/>
<keyword evidence="3" id="KW-0808">Transferase</keyword>
<dbReference type="GO" id="GO:0008270">
    <property type="term" value="F:zinc ion binding"/>
    <property type="evidence" value="ECO:0007669"/>
    <property type="project" value="InterPro"/>
</dbReference>
<feature type="region of interest" description="Disordered" evidence="6">
    <location>
        <begin position="566"/>
        <end position="675"/>
    </location>
</feature>
<evidence type="ECO:0000259" key="7">
    <source>
        <dbReference type="SMART" id="SM00822"/>
    </source>
</evidence>
<dbReference type="InterPro" id="IPR002328">
    <property type="entry name" value="ADH_Zn_CS"/>
</dbReference>
<feature type="compositionally biased region" description="Polar residues" evidence="6">
    <location>
        <begin position="522"/>
        <end position="534"/>
    </location>
</feature>
<dbReference type="GO" id="GO:0004312">
    <property type="term" value="F:fatty acid synthase activity"/>
    <property type="evidence" value="ECO:0007669"/>
    <property type="project" value="TreeGrafter"/>
</dbReference>
<dbReference type="GO" id="GO:1901336">
    <property type="term" value="P:lactone biosynthetic process"/>
    <property type="evidence" value="ECO:0007669"/>
    <property type="project" value="UniProtKB-ARBA"/>
</dbReference>
<dbReference type="STRING" id="1126212.K2SEC5"/>
<accession>K2SEC5</accession>
<keyword evidence="1" id="KW-0596">Phosphopantetheine</keyword>
<proteinExistence type="predicted"/>
<dbReference type="AlphaFoldDB" id="K2SEC5"/>
<dbReference type="GO" id="GO:0044550">
    <property type="term" value="P:secondary metabolite biosynthetic process"/>
    <property type="evidence" value="ECO:0007669"/>
    <property type="project" value="TreeGrafter"/>
</dbReference>
<sequence>MAVYKHHFLAHRDRHAEYLVRSGRLCINRLVEAPSVNAFIESKCSNPVPQPQEYGEAKTERALMLSTSSPGRLDKLHFVDWPEYSAPLPDDQIEVEIKATGLNFRDVMVAMGEVAAATFGHEGAGIVTKVGAGVTDVKPGDRMLVLSALHGTFQTHTRTPREIAAKIPDDMSFETAAGMPVIFSTAYYCLAEVARLRAGETCLIHAAAGGVGQAAIQIAQNMGAEVFATVSSPEKRQLLMDEYGVPADHIFSSRDLSFAEGVMRMTNNRGVDVILNSLAGEALRASWDCIATFGRFIEIGKRDIFANGRLDMLPFSRSVMFAACDLYTITKLDTKTTHRILNEIISMWQSGAIRAAKPNTVYSLSQIEEAFRLLQAGKHMGKVVLTAGEKDVVKVIPQPPAPTKFKPDATYILSGGLGGLGRSIARWMAKQGARNLVFFSRSGGAGEAAKELLQDLGSSGVRAAAVACDVSDEQALVTALKTCEADGFPKVAGVVQGAMQLKVVYCTHRIRNTPTDRIRRTLPSNSCRTTTTPPASLPKSLGPGTSTNTCQRTWTSSSCCLPSAASSATAASPTTPPATPIRTRSRRTAARATCPHRRSISATSSASGTSPRTRRRSTPTRCSSSRTTACARTSSSPSSSSTSTSSAGSPPKGRSPSASRRLQTSAAAACRSRLS</sequence>
<keyword evidence="4" id="KW-0560">Oxidoreductase</keyword>
<keyword evidence="5" id="KW-0511">Multifunctional enzyme</keyword>
<dbReference type="InterPro" id="IPR011032">
    <property type="entry name" value="GroES-like_sf"/>
</dbReference>
<dbReference type="Pfam" id="PF13602">
    <property type="entry name" value="ADH_zinc_N_2"/>
    <property type="match status" value="1"/>
</dbReference>
<evidence type="ECO:0000313" key="10">
    <source>
        <dbReference type="Proteomes" id="UP000007129"/>
    </source>
</evidence>
<evidence type="ECO:0000259" key="8">
    <source>
        <dbReference type="SMART" id="SM00829"/>
    </source>
</evidence>
<dbReference type="GO" id="GO:0006633">
    <property type="term" value="P:fatty acid biosynthetic process"/>
    <property type="evidence" value="ECO:0007669"/>
    <property type="project" value="TreeGrafter"/>
</dbReference>
<feature type="region of interest" description="Disordered" evidence="6">
    <location>
        <begin position="516"/>
        <end position="548"/>
    </location>
</feature>
<dbReference type="CDD" id="cd05195">
    <property type="entry name" value="enoyl_red"/>
    <property type="match status" value="1"/>
</dbReference>
<dbReference type="InParanoid" id="K2SEC5"/>